<dbReference type="RefSeq" id="XP_062633967.1">
    <property type="nucleotide sequence ID" value="XM_062784701.1"/>
</dbReference>
<comment type="subunit">
    <text evidence="2">Component of the EKC/KEOPS complex composed of at least BUD32, CGI121, GON7, KAE1 and PCC1; the whole complex dimerizes.</text>
</comment>
<evidence type="ECO:0000256" key="1">
    <source>
        <dbReference type="ARBA" id="ARBA00003747"/>
    </source>
</evidence>
<dbReference type="PROSITE" id="PS50011">
    <property type="entry name" value="PROTEIN_KINASE_DOM"/>
    <property type="match status" value="1"/>
</dbReference>
<dbReference type="EMBL" id="MU853627">
    <property type="protein sequence ID" value="KAK4140596.1"/>
    <property type="molecule type" value="Genomic_DNA"/>
</dbReference>
<dbReference type="PANTHER" id="PTHR38248:SF2">
    <property type="entry name" value="FUNK1 11"/>
    <property type="match status" value="1"/>
</dbReference>
<dbReference type="InterPro" id="IPR040976">
    <property type="entry name" value="Pkinase_fungal"/>
</dbReference>
<dbReference type="GO" id="GO:0004674">
    <property type="term" value="F:protein serine/threonine kinase activity"/>
    <property type="evidence" value="ECO:0007669"/>
    <property type="project" value="UniProtKB-EC"/>
</dbReference>
<proteinExistence type="predicted"/>
<evidence type="ECO:0000313" key="12">
    <source>
        <dbReference type="Proteomes" id="UP001302676"/>
    </source>
</evidence>
<dbReference type="PANTHER" id="PTHR38248">
    <property type="entry name" value="FUNK1 6"/>
    <property type="match status" value="1"/>
</dbReference>
<sequence length="541" mass="59029">MSSALFGTSSEAIPQSLRDELDGNVFRGVDGFFAKYFENKSWSATAQKKLQEAKSAEVIRKLSAQASELAQLTLTHCGLNLHFRSQPLTKPAGPLSASVYLETSHLPSVAGNTRVVGEFHHENAAPVAVEDNDDILRLCGRALEVFKAQSARLFLHGFRVCGTTLELWVFDRSGAYSSGELDLAQRPDLLVQVLVSYAMMGDQESGFNTFVKHLGPVGSDGGYVAFDQGNKLYLRPKLIAAPSYLVGLGTTCYPASVSPTGEPDAVIEQLKQARERKVWGVLQLLGSQDLGSVADLRSGLQFPGPFVNRIFSCVATAPLGRPIQKFTSIPELLHALSDLVKALRSLYVDAGIIHRDIAIKNLFLAPHRSSTDGPKGVLIDFDQALDLATASPEQPLVGSDGFMAIGILSGQRHTYRHDLESLFYVFLWFAIGNDHEHDDACDILEGLPKTSRLWKWCSLDFRSVGRAKAADMSPKGFEAILDEFSADFAPLRGVAWELHALIFPLRDGRVFTGTDTEQVAVEGLYTAMADAFERGVLAPQN</sequence>
<comment type="function">
    <text evidence="1">Component of the EKC/KEOPS complex that is required for the formation of a threonylcarbamoyl group on adenosine at position 37 (t(6)A37) in tRNAs that read codons beginning with adenine. The complex is probably involved in the transfer of the threonylcarbamoyl moiety of threonylcarbamoyl-AMP (TC-AMP) to the N6 group of A37. BUD32 has ATPase activity in the context of the EKC/KEOPS complex and likely plays a supporting role to the catalytic subunit KAE1. The EKC/KEOPS complex also promotes both telomere uncapping and telomere elongation. The complex is required for efficient recruitment of transcriptional coactivators.</text>
</comment>
<dbReference type="AlphaFoldDB" id="A0AAN6UZ63"/>
<feature type="domain" description="Protein kinase" evidence="10">
    <location>
        <begin position="194"/>
        <end position="502"/>
    </location>
</feature>
<evidence type="ECO:0000256" key="4">
    <source>
        <dbReference type="ARBA" id="ARBA00013948"/>
    </source>
</evidence>
<dbReference type="PROSITE" id="PS00109">
    <property type="entry name" value="PROTEIN_KINASE_TYR"/>
    <property type="match status" value="1"/>
</dbReference>
<dbReference type="EC" id="2.7.11.1" evidence="3"/>
<reference evidence="11" key="1">
    <citation type="journal article" date="2023" name="Mol. Phylogenet. Evol.">
        <title>Genome-scale phylogeny and comparative genomics of the fungal order Sordariales.</title>
        <authorList>
            <person name="Hensen N."/>
            <person name="Bonometti L."/>
            <person name="Westerberg I."/>
            <person name="Brannstrom I.O."/>
            <person name="Guillou S."/>
            <person name="Cros-Aarteil S."/>
            <person name="Calhoun S."/>
            <person name="Haridas S."/>
            <person name="Kuo A."/>
            <person name="Mondo S."/>
            <person name="Pangilinan J."/>
            <person name="Riley R."/>
            <person name="LaButti K."/>
            <person name="Andreopoulos B."/>
            <person name="Lipzen A."/>
            <person name="Chen C."/>
            <person name="Yan M."/>
            <person name="Daum C."/>
            <person name="Ng V."/>
            <person name="Clum A."/>
            <person name="Steindorff A."/>
            <person name="Ohm R.A."/>
            <person name="Martin F."/>
            <person name="Silar P."/>
            <person name="Natvig D.O."/>
            <person name="Lalanne C."/>
            <person name="Gautier V."/>
            <person name="Ament-Velasquez S.L."/>
            <person name="Kruys A."/>
            <person name="Hutchinson M.I."/>
            <person name="Powell A.J."/>
            <person name="Barry K."/>
            <person name="Miller A.N."/>
            <person name="Grigoriev I.V."/>
            <person name="Debuchy R."/>
            <person name="Gladieux P."/>
            <person name="Hiltunen Thoren M."/>
            <person name="Johannesson H."/>
        </authorList>
    </citation>
    <scope>NUCLEOTIDE SEQUENCE</scope>
    <source>
        <strain evidence="11">CBS 141.50</strain>
    </source>
</reference>
<dbReference type="Pfam" id="PF17667">
    <property type="entry name" value="Pkinase_fungal"/>
    <property type="match status" value="1"/>
</dbReference>
<comment type="catalytic activity">
    <reaction evidence="8">
        <text>L-threonyl-[protein] + ATP = O-phospho-L-threonyl-[protein] + ADP + H(+)</text>
        <dbReference type="Rhea" id="RHEA:46608"/>
        <dbReference type="Rhea" id="RHEA-COMP:11060"/>
        <dbReference type="Rhea" id="RHEA-COMP:11605"/>
        <dbReference type="ChEBI" id="CHEBI:15378"/>
        <dbReference type="ChEBI" id="CHEBI:30013"/>
        <dbReference type="ChEBI" id="CHEBI:30616"/>
        <dbReference type="ChEBI" id="CHEBI:61977"/>
        <dbReference type="ChEBI" id="CHEBI:456216"/>
        <dbReference type="EC" id="2.7.11.1"/>
    </reaction>
</comment>
<evidence type="ECO:0000256" key="5">
    <source>
        <dbReference type="ARBA" id="ARBA00019973"/>
    </source>
</evidence>
<dbReference type="Proteomes" id="UP001302676">
    <property type="component" value="Unassembled WGS sequence"/>
</dbReference>
<name>A0AAN6UZ63_9PEZI</name>
<protein>
    <recommendedName>
        <fullName evidence="5">EKC/KEOPS complex subunit BUD32</fullName>
        <ecNumber evidence="3">2.7.11.1</ecNumber>
    </recommendedName>
    <alternativeName>
        <fullName evidence="6 7">Atypical Serine/threonine protein kinase BUD32</fullName>
    </alternativeName>
    <alternativeName>
        <fullName evidence="4">EKC/KEOPS complex subunit bud32</fullName>
    </alternativeName>
</protein>
<evidence type="ECO:0000256" key="7">
    <source>
        <dbReference type="ARBA" id="ARBA00033194"/>
    </source>
</evidence>
<organism evidence="11 12">
    <name type="scientific">Dichotomopilus funicola</name>
    <dbReference type="NCBI Taxonomy" id="1934379"/>
    <lineage>
        <taxon>Eukaryota</taxon>
        <taxon>Fungi</taxon>
        <taxon>Dikarya</taxon>
        <taxon>Ascomycota</taxon>
        <taxon>Pezizomycotina</taxon>
        <taxon>Sordariomycetes</taxon>
        <taxon>Sordariomycetidae</taxon>
        <taxon>Sordariales</taxon>
        <taxon>Chaetomiaceae</taxon>
        <taxon>Dichotomopilus</taxon>
    </lineage>
</organism>
<evidence type="ECO:0000256" key="3">
    <source>
        <dbReference type="ARBA" id="ARBA00012513"/>
    </source>
</evidence>
<evidence type="ECO:0000313" key="11">
    <source>
        <dbReference type="EMBL" id="KAK4140596.1"/>
    </source>
</evidence>
<keyword evidence="12" id="KW-1185">Reference proteome</keyword>
<evidence type="ECO:0000256" key="9">
    <source>
        <dbReference type="ARBA" id="ARBA00048679"/>
    </source>
</evidence>
<comment type="caution">
    <text evidence="11">The sequence shown here is derived from an EMBL/GenBank/DDBJ whole genome shotgun (WGS) entry which is preliminary data.</text>
</comment>
<reference evidence="11" key="2">
    <citation type="submission" date="2023-05" db="EMBL/GenBank/DDBJ databases">
        <authorList>
            <consortium name="Lawrence Berkeley National Laboratory"/>
            <person name="Steindorff A."/>
            <person name="Hensen N."/>
            <person name="Bonometti L."/>
            <person name="Westerberg I."/>
            <person name="Brannstrom I.O."/>
            <person name="Guillou S."/>
            <person name="Cros-Aarteil S."/>
            <person name="Calhoun S."/>
            <person name="Haridas S."/>
            <person name="Kuo A."/>
            <person name="Mondo S."/>
            <person name="Pangilinan J."/>
            <person name="Riley R."/>
            <person name="Labutti K."/>
            <person name="Andreopoulos B."/>
            <person name="Lipzen A."/>
            <person name="Chen C."/>
            <person name="Yanf M."/>
            <person name="Daum C."/>
            <person name="Ng V."/>
            <person name="Clum A."/>
            <person name="Ohm R."/>
            <person name="Martin F."/>
            <person name="Silar P."/>
            <person name="Natvig D."/>
            <person name="Lalanne C."/>
            <person name="Gautier V."/>
            <person name="Ament-Velasquez S.L."/>
            <person name="Kruys A."/>
            <person name="Hutchinson M.I."/>
            <person name="Powell A.J."/>
            <person name="Barry K."/>
            <person name="Miller A.N."/>
            <person name="Grigoriev I.V."/>
            <person name="Debuchy R."/>
            <person name="Gladieux P."/>
            <person name="Thoren M.H."/>
            <person name="Johannesson H."/>
        </authorList>
    </citation>
    <scope>NUCLEOTIDE SEQUENCE</scope>
    <source>
        <strain evidence="11">CBS 141.50</strain>
    </source>
</reference>
<dbReference type="InterPro" id="IPR000719">
    <property type="entry name" value="Prot_kinase_dom"/>
</dbReference>
<dbReference type="InterPro" id="IPR008266">
    <property type="entry name" value="Tyr_kinase_AS"/>
</dbReference>
<dbReference type="SUPFAM" id="SSF56112">
    <property type="entry name" value="Protein kinase-like (PK-like)"/>
    <property type="match status" value="1"/>
</dbReference>
<evidence type="ECO:0000259" key="10">
    <source>
        <dbReference type="PROSITE" id="PS50011"/>
    </source>
</evidence>
<dbReference type="InterPro" id="IPR011009">
    <property type="entry name" value="Kinase-like_dom_sf"/>
</dbReference>
<dbReference type="GeneID" id="87821314"/>
<dbReference type="GO" id="GO:0005524">
    <property type="term" value="F:ATP binding"/>
    <property type="evidence" value="ECO:0007669"/>
    <property type="project" value="InterPro"/>
</dbReference>
<dbReference type="Gene3D" id="1.10.510.10">
    <property type="entry name" value="Transferase(Phosphotransferase) domain 1"/>
    <property type="match status" value="1"/>
</dbReference>
<evidence type="ECO:0000256" key="8">
    <source>
        <dbReference type="ARBA" id="ARBA00047899"/>
    </source>
</evidence>
<evidence type="ECO:0000256" key="2">
    <source>
        <dbReference type="ARBA" id="ARBA00011534"/>
    </source>
</evidence>
<accession>A0AAN6UZ63</accession>
<evidence type="ECO:0000256" key="6">
    <source>
        <dbReference type="ARBA" id="ARBA00030980"/>
    </source>
</evidence>
<comment type="catalytic activity">
    <reaction evidence="9">
        <text>L-seryl-[protein] + ATP = O-phospho-L-seryl-[protein] + ADP + H(+)</text>
        <dbReference type="Rhea" id="RHEA:17989"/>
        <dbReference type="Rhea" id="RHEA-COMP:9863"/>
        <dbReference type="Rhea" id="RHEA-COMP:11604"/>
        <dbReference type="ChEBI" id="CHEBI:15378"/>
        <dbReference type="ChEBI" id="CHEBI:29999"/>
        <dbReference type="ChEBI" id="CHEBI:30616"/>
        <dbReference type="ChEBI" id="CHEBI:83421"/>
        <dbReference type="ChEBI" id="CHEBI:456216"/>
        <dbReference type="EC" id="2.7.11.1"/>
    </reaction>
</comment>
<gene>
    <name evidence="11" type="ORF">C8A04DRAFT_39750</name>
</gene>